<dbReference type="PROSITE" id="PS51257">
    <property type="entry name" value="PROKAR_LIPOPROTEIN"/>
    <property type="match status" value="1"/>
</dbReference>
<dbReference type="EMBL" id="MFQW01000035">
    <property type="protein sequence ID" value="OGH85873.1"/>
    <property type="molecule type" value="Genomic_DNA"/>
</dbReference>
<dbReference type="Proteomes" id="UP000178349">
    <property type="component" value="Unassembled WGS sequence"/>
</dbReference>
<accession>A0A1F6NQ30</accession>
<reference evidence="2 3" key="1">
    <citation type="journal article" date="2016" name="Nat. Commun.">
        <title>Thousands of microbial genomes shed light on interconnected biogeochemical processes in an aquifer system.</title>
        <authorList>
            <person name="Anantharaman K."/>
            <person name="Brown C.T."/>
            <person name="Hug L.A."/>
            <person name="Sharon I."/>
            <person name="Castelle C.J."/>
            <person name="Probst A.J."/>
            <person name="Thomas B.C."/>
            <person name="Singh A."/>
            <person name="Wilkins M.J."/>
            <person name="Karaoz U."/>
            <person name="Brodie E.L."/>
            <person name="Williams K.H."/>
            <person name="Hubbard S.S."/>
            <person name="Banfield J.F."/>
        </authorList>
    </citation>
    <scope>NUCLEOTIDE SEQUENCE [LARGE SCALE GENOMIC DNA]</scope>
</reference>
<evidence type="ECO:0008006" key="4">
    <source>
        <dbReference type="Google" id="ProtNLM"/>
    </source>
</evidence>
<dbReference type="PANTHER" id="PTHR43649">
    <property type="entry name" value="ARABINOSE-BINDING PROTEIN-RELATED"/>
    <property type="match status" value="1"/>
</dbReference>
<feature type="chain" id="PRO_5009525828" description="ABC transporter substrate-binding protein" evidence="1">
    <location>
        <begin position="19"/>
        <end position="459"/>
    </location>
</feature>
<comment type="caution">
    <text evidence="2">The sequence shown here is derived from an EMBL/GenBank/DDBJ whole genome shotgun (WGS) entry which is preliminary data.</text>
</comment>
<dbReference type="InterPro" id="IPR050490">
    <property type="entry name" value="Bact_solute-bd_prot1"/>
</dbReference>
<dbReference type="Gene3D" id="3.40.190.10">
    <property type="entry name" value="Periplasmic binding protein-like II"/>
    <property type="match status" value="1"/>
</dbReference>
<feature type="signal peptide" evidence="1">
    <location>
        <begin position="1"/>
        <end position="18"/>
    </location>
</feature>
<sequence>MFKKISVLSLLSIFLLTAGFGCKSVSQTEQASIKAVKLSYWTVYNDMDELRALAQQYTQRYPHVSINIKQVKYEEFDSLFTNALADDVGPDIVSQHVRWLRKNQSRLLPAPGVTKMHRIVIANNFSKEQQFLTDSNALPSASYIKNNYVQTVYDDVVLDKQIYGLPLSMDTLSIFYNQDLLDRAGIAEAPKNWNVFAEDVQKLTKFNSIGDIIQSGAALGTANNINAATDIIAMFIMQSGLKVASGNTVTFAAGIDKAQDRNVSILSALDFYTDFARPTKEVYSWNEKKGDALDEFVRGRVGFYFGYSYDFATIKQRAPQMNLRIMPMLQLDPENPSNVANYWVESVVQKTKYPNEAWDFVRFITSPENVAKYTEKIVSPSPIRAQITLQQEDENLGPFATQALFAENWYKGKDVDAVATSFDSMITELLKPADDENDLLKKDKQIIINTAARIQQTMQ</sequence>
<dbReference type="InterPro" id="IPR006059">
    <property type="entry name" value="SBP"/>
</dbReference>
<evidence type="ECO:0000256" key="1">
    <source>
        <dbReference type="SAM" id="SignalP"/>
    </source>
</evidence>
<dbReference type="AlphaFoldDB" id="A0A1F6NQ30"/>
<evidence type="ECO:0000313" key="2">
    <source>
        <dbReference type="EMBL" id="OGH85873.1"/>
    </source>
</evidence>
<organism evidence="2 3">
    <name type="scientific">Candidatus Magasanikbacteria bacterium RIFOXYC12_FULL_33_11</name>
    <dbReference type="NCBI Taxonomy" id="1798701"/>
    <lineage>
        <taxon>Bacteria</taxon>
        <taxon>Candidatus Magasanikiibacteriota</taxon>
    </lineage>
</organism>
<dbReference type="Pfam" id="PF01547">
    <property type="entry name" value="SBP_bac_1"/>
    <property type="match status" value="1"/>
</dbReference>
<proteinExistence type="predicted"/>
<protein>
    <recommendedName>
        <fullName evidence="4">ABC transporter substrate-binding protein</fullName>
    </recommendedName>
</protein>
<dbReference type="PANTHER" id="PTHR43649:SF12">
    <property type="entry name" value="DIACETYLCHITOBIOSE BINDING PROTEIN DASA"/>
    <property type="match status" value="1"/>
</dbReference>
<name>A0A1F6NQ30_9BACT</name>
<evidence type="ECO:0000313" key="3">
    <source>
        <dbReference type="Proteomes" id="UP000178349"/>
    </source>
</evidence>
<keyword evidence="1" id="KW-0732">Signal</keyword>
<dbReference type="SUPFAM" id="SSF53850">
    <property type="entry name" value="Periplasmic binding protein-like II"/>
    <property type="match status" value="1"/>
</dbReference>
<gene>
    <name evidence="2" type="ORF">A2493_02395</name>
</gene>